<dbReference type="KEGG" id="apre:CNX65_04985"/>
<evidence type="ECO:0000313" key="3">
    <source>
        <dbReference type="Proteomes" id="UP000218505"/>
    </source>
</evidence>
<dbReference type="EMBL" id="CP023445">
    <property type="protein sequence ID" value="ATE52720.1"/>
    <property type="molecule type" value="Genomic_DNA"/>
</dbReference>
<dbReference type="AlphaFoldDB" id="A0A290Z132"/>
<evidence type="ECO:0000256" key="1">
    <source>
        <dbReference type="SAM" id="MobiDB-lite"/>
    </source>
</evidence>
<protein>
    <submittedName>
        <fullName evidence="2">Uncharacterized protein</fullName>
    </submittedName>
</protein>
<sequence length="265" mass="28452">MIPVSTVQGDGGAQLRRRLQHRVLSAWRAAGSPSHRELVARGVRPAMLPELLRGGRPTWQHTFAVLDACGVGQDEILRWRRALEAAERGTAPPDRCLLPERAGALSGGVPPSMSDTDAGPVDPLALATAAVTAKQYNQALDALRRSCELSYQEISDNTGGALPKSTAHNLCTRDTLPTRAEQVVQFVLGCGQDREQAALWIARWEGLRTRLRHAEIHRALGPLPPPTGEALPAGRPATAEPAPPDAVGRVCGWVTKLLARPRGGR</sequence>
<name>A0A290Z132_9PSEU</name>
<reference evidence="2" key="1">
    <citation type="submission" date="2017-09" db="EMBL/GenBank/DDBJ databases">
        <title>Complete Genome Sequence of ansamitocin-producing Bacterium Actinosynnema pretiosum X47.</title>
        <authorList>
            <person name="Cao G."/>
            <person name="Zong G."/>
            <person name="Zhong C."/>
            <person name="Fu J."/>
        </authorList>
    </citation>
    <scope>NUCLEOTIDE SEQUENCE [LARGE SCALE GENOMIC DNA]</scope>
    <source>
        <strain evidence="2">X47</strain>
    </source>
</reference>
<keyword evidence="3" id="KW-1185">Reference proteome</keyword>
<proteinExistence type="predicted"/>
<organism evidence="2 3">
    <name type="scientific">Actinosynnema pretiosum</name>
    <dbReference type="NCBI Taxonomy" id="42197"/>
    <lineage>
        <taxon>Bacteria</taxon>
        <taxon>Bacillati</taxon>
        <taxon>Actinomycetota</taxon>
        <taxon>Actinomycetes</taxon>
        <taxon>Pseudonocardiales</taxon>
        <taxon>Pseudonocardiaceae</taxon>
        <taxon>Actinosynnema</taxon>
    </lineage>
</organism>
<accession>A0A290Z132</accession>
<dbReference type="Proteomes" id="UP000218505">
    <property type="component" value="Chromosome"/>
</dbReference>
<evidence type="ECO:0000313" key="2">
    <source>
        <dbReference type="EMBL" id="ATE52720.1"/>
    </source>
</evidence>
<feature type="region of interest" description="Disordered" evidence="1">
    <location>
        <begin position="219"/>
        <end position="244"/>
    </location>
</feature>
<gene>
    <name evidence="2" type="ORF">CNX65_04985</name>
</gene>